<dbReference type="EMBL" id="MAAO01000002">
    <property type="protein sequence ID" value="OUS00210.1"/>
    <property type="molecule type" value="Genomic_DNA"/>
</dbReference>
<protein>
    <submittedName>
        <fullName evidence="2">Uncharacterized protein</fullName>
    </submittedName>
</protein>
<evidence type="ECO:0000313" key="2">
    <source>
        <dbReference type="EMBL" id="OUS00210.1"/>
    </source>
</evidence>
<keyword evidence="1" id="KW-0732">Signal</keyword>
<comment type="caution">
    <text evidence="2">The sequence shown here is derived from an EMBL/GenBank/DDBJ whole genome shotgun (WGS) entry which is preliminary data.</text>
</comment>
<sequence length="350" mass="40453">MKYFALLFFSLSSLSSLASYSLKESYSLFKDKSFIDNRLHVGIYESFIEVDLNLTSDAYLLSEDLSEIGGNSSSSTDKALQVSNLLNENRNSQNFIDLNSSIALPIRTLIYKKYRITPTLFYNLDLSSMFAIAEFDGASDLSAQVYMRKETRVGASFIITKKRNKESLLKFNLFYMKKADTLINQTASDLVNNKKFYDFGTLNQGETSVALDLIWKTTNLSRTLKFEVIDLKLITLKTDRDLVIKNSTLFHTFYQYHTVSLKKYWFEYFIGSHYRSDYTIVDGLYIGTWLKLTNHPFRTSVSLSKQFLTFTPEYKRKNFFFNYKLKYSHLGDIDGISSPPIHSFNSGMTF</sequence>
<accession>A0A1Y5FCX5</accession>
<feature type="signal peptide" evidence="1">
    <location>
        <begin position="1"/>
        <end position="18"/>
    </location>
</feature>
<dbReference type="AlphaFoldDB" id="A0A1Y5FCX5"/>
<reference evidence="3" key="1">
    <citation type="journal article" date="2017" name="Proc. Natl. Acad. Sci. U.S.A.">
        <title>Simulation of Deepwater Horizon oil plume reveals substrate specialization within a complex community of hydrocarbon-degraders.</title>
        <authorList>
            <person name="Hu P."/>
            <person name="Dubinsky E.A."/>
            <person name="Probst A.J."/>
            <person name="Wang J."/>
            <person name="Sieber C.M.K."/>
            <person name="Tom L.M."/>
            <person name="Gardinali P."/>
            <person name="Banfield J.F."/>
            <person name="Atlas R.M."/>
            <person name="Andersen G.L."/>
        </authorList>
    </citation>
    <scope>NUCLEOTIDE SEQUENCE [LARGE SCALE GENOMIC DNA]</scope>
</reference>
<feature type="chain" id="PRO_5012825276" evidence="1">
    <location>
        <begin position="19"/>
        <end position="350"/>
    </location>
</feature>
<proteinExistence type="predicted"/>
<gene>
    <name evidence="2" type="ORF">A9Q84_03225</name>
</gene>
<evidence type="ECO:0000256" key="1">
    <source>
        <dbReference type="SAM" id="SignalP"/>
    </source>
</evidence>
<dbReference type="Proteomes" id="UP000196531">
    <property type="component" value="Unassembled WGS sequence"/>
</dbReference>
<evidence type="ECO:0000313" key="3">
    <source>
        <dbReference type="Proteomes" id="UP000196531"/>
    </source>
</evidence>
<name>A0A1Y5FCX5_9BACT</name>
<organism evidence="2 3">
    <name type="scientific">Halobacteriovorax marinus</name>
    <dbReference type="NCBI Taxonomy" id="97084"/>
    <lineage>
        <taxon>Bacteria</taxon>
        <taxon>Pseudomonadati</taxon>
        <taxon>Bdellovibrionota</taxon>
        <taxon>Bacteriovoracia</taxon>
        <taxon>Bacteriovoracales</taxon>
        <taxon>Halobacteriovoraceae</taxon>
        <taxon>Halobacteriovorax</taxon>
    </lineage>
</organism>